<dbReference type="InterPro" id="IPR029044">
    <property type="entry name" value="Nucleotide-diphossugar_trans"/>
</dbReference>
<dbReference type="Pfam" id="PF00535">
    <property type="entry name" value="Glycos_transf_2"/>
    <property type="match status" value="1"/>
</dbReference>
<reference evidence="5" key="2">
    <citation type="submission" date="2020-09" db="EMBL/GenBank/DDBJ databases">
        <authorList>
            <person name="Sun Q."/>
            <person name="Zhou Y."/>
        </authorList>
    </citation>
    <scope>NUCLEOTIDE SEQUENCE</scope>
    <source>
        <strain evidence="5">CGMCC 1.15320</strain>
    </source>
</reference>
<organism evidence="5 6">
    <name type="scientific">Nitratireductor aestuarii</name>
    <dbReference type="NCBI Taxonomy" id="1735103"/>
    <lineage>
        <taxon>Bacteria</taxon>
        <taxon>Pseudomonadati</taxon>
        <taxon>Pseudomonadota</taxon>
        <taxon>Alphaproteobacteria</taxon>
        <taxon>Hyphomicrobiales</taxon>
        <taxon>Phyllobacteriaceae</taxon>
        <taxon>Nitratireductor</taxon>
    </lineage>
</organism>
<dbReference type="PANTHER" id="PTHR43685">
    <property type="entry name" value="GLYCOSYLTRANSFERASE"/>
    <property type="match status" value="1"/>
</dbReference>
<comment type="similarity">
    <text evidence="1">Belongs to the glycosyltransferase 2 family.</text>
</comment>
<feature type="domain" description="Glycosyltransferase 2-like" evidence="4">
    <location>
        <begin position="44"/>
        <end position="169"/>
    </location>
</feature>
<name>A0A916RPV6_9HYPH</name>
<dbReference type="PANTHER" id="PTHR43685:SF5">
    <property type="entry name" value="GLYCOSYLTRANSFERASE EPSE-RELATED"/>
    <property type="match status" value="1"/>
</dbReference>
<keyword evidence="3 5" id="KW-0808">Transferase</keyword>
<dbReference type="CDD" id="cd00761">
    <property type="entry name" value="Glyco_tranf_GTA_type"/>
    <property type="match status" value="1"/>
</dbReference>
<keyword evidence="2" id="KW-0328">Glycosyltransferase</keyword>
<dbReference type="SUPFAM" id="SSF53448">
    <property type="entry name" value="Nucleotide-diphospho-sugar transferases"/>
    <property type="match status" value="1"/>
</dbReference>
<evidence type="ECO:0000256" key="2">
    <source>
        <dbReference type="ARBA" id="ARBA00022676"/>
    </source>
</evidence>
<protein>
    <submittedName>
        <fullName evidence="5">Glycosyl transferase</fullName>
    </submittedName>
</protein>
<dbReference type="InterPro" id="IPR001173">
    <property type="entry name" value="Glyco_trans_2-like"/>
</dbReference>
<evidence type="ECO:0000256" key="3">
    <source>
        <dbReference type="ARBA" id="ARBA00022679"/>
    </source>
</evidence>
<dbReference type="Gene3D" id="3.90.550.10">
    <property type="entry name" value="Spore Coat Polysaccharide Biosynthesis Protein SpsA, Chain A"/>
    <property type="match status" value="1"/>
</dbReference>
<evidence type="ECO:0000259" key="4">
    <source>
        <dbReference type="Pfam" id="PF00535"/>
    </source>
</evidence>
<evidence type="ECO:0000313" key="5">
    <source>
        <dbReference type="EMBL" id="GGA62848.1"/>
    </source>
</evidence>
<dbReference type="AlphaFoldDB" id="A0A916RPV6"/>
<dbReference type="Proteomes" id="UP000636264">
    <property type="component" value="Unassembled WGS sequence"/>
</dbReference>
<comment type="caution">
    <text evidence="5">The sequence shown here is derived from an EMBL/GenBank/DDBJ whole genome shotgun (WGS) entry which is preliminary data.</text>
</comment>
<accession>A0A916RPV6</accession>
<dbReference type="InterPro" id="IPR050834">
    <property type="entry name" value="Glycosyltransf_2"/>
</dbReference>
<sequence length="293" mass="33416">MQLRISKFAFQNRAMTTEDLIRTGYRARVANTPDGRTMAEALVTVIMPARNAAGTIGKSIQSVRSQSFKDWELIVIDDASEDRTAEIVKWFIAKDKRIRLLRLPKWRGVAAARNRGLDLARTRFIAFLDSDDAWEPQKLERQIAFMMESGTAITFGAYRRVDVEGNTLGVVVPPTKVSRRMMLRSNFIGNLTAVFDRQRLPDLRFKPVGNEDYVFWVNALEQLREPVLATPGATPIARYRVAGDSLSGNKINSLRWQWENYRRNLGFGLVRSSFYLTSYALHGLIKRRPSKDA</sequence>
<evidence type="ECO:0000256" key="1">
    <source>
        <dbReference type="ARBA" id="ARBA00006739"/>
    </source>
</evidence>
<dbReference type="GO" id="GO:0016757">
    <property type="term" value="F:glycosyltransferase activity"/>
    <property type="evidence" value="ECO:0007669"/>
    <property type="project" value="UniProtKB-KW"/>
</dbReference>
<dbReference type="EMBL" id="BMIF01000004">
    <property type="protein sequence ID" value="GGA62848.1"/>
    <property type="molecule type" value="Genomic_DNA"/>
</dbReference>
<reference evidence="5" key="1">
    <citation type="journal article" date="2014" name="Int. J. Syst. Evol. Microbiol.">
        <title>Complete genome sequence of Corynebacterium casei LMG S-19264T (=DSM 44701T), isolated from a smear-ripened cheese.</title>
        <authorList>
            <consortium name="US DOE Joint Genome Institute (JGI-PGF)"/>
            <person name="Walter F."/>
            <person name="Albersmeier A."/>
            <person name="Kalinowski J."/>
            <person name="Ruckert C."/>
        </authorList>
    </citation>
    <scope>NUCLEOTIDE SEQUENCE</scope>
    <source>
        <strain evidence="5">CGMCC 1.15320</strain>
    </source>
</reference>
<proteinExistence type="inferred from homology"/>
<gene>
    <name evidence="5" type="ORF">GCM10011385_15760</name>
</gene>
<evidence type="ECO:0000313" key="6">
    <source>
        <dbReference type="Proteomes" id="UP000636264"/>
    </source>
</evidence>
<keyword evidence="6" id="KW-1185">Reference proteome</keyword>